<dbReference type="AlphaFoldDB" id="A0A7T7I6M5"/>
<organism evidence="1 2">
    <name type="scientific">Streptomyces liliifuscus</name>
    <dbReference type="NCBI Taxonomy" id="2797636"/>
    <lineage>
        <taxon>Bacteria</taxon>
        <taxon>Bacillati</taxon>
        <taxon>Actinomycetota</taxon>
        <taxon>Actinomycetes</taxon>
        <taxon>Kitasatosporales</taxon>
        <taxon>Streptomycetaceae</taxon>
        <taxon>Streptomyces</taxon>
    </lineage>
</organism>
<accession>A0A7T7I6M5</accession>
<evidence type="ECO:0000313" key="2">
    <source>
        <dbReference type="Proteomes" id="UP000595636"/>
    </source>
</evidence>
<sequence length="84" mass="9492">MTTRPALGTLAATTAGDSDEYDRERLLAQYHRERARRALVLDSIRAHLDEQPSPRAVRASARRWVADLLAIAEKVAKNKMEHPE</sequence>
<dbReference type="RefSeq" id="WP_200396956.1">
    <property type="nucleotide sequence ID" value="NZ_CP066831.1"/>
</dbReference>
<evidence type="ECO:0000313" key="1">
    <source>
        <dbReference type="EMBL" id="QQM41994.1"/>
    </source>
</evidence>
<reference evidence="1 2" key="1">
    <citation type="submission" date="2020-12" db="EMBL/GenBank/DDBJ databases">
        <title>A novel species.</title>
        <authorList>
            <person name="Li K."/>
        </authorList>
    </citation>
    <scope>NUCLEOTIDE SEQUENCE [LARGE SCALE GENOMIC DNA]</scope>
    <source>
        <strain evidence="1 2">ZYC-3</strain>
    </source>
</reference>
<protein>
    <submittedName>
        <fullName evidence="1">Uncharacterized protein</fullName>
    </submittedName>
</protein>
<keyword evidence="2" id="KW-1185">Reference proteome</keyword>
<name>A0A7T7I6M5_9ACTN</name>
<proteinExistence type="predicted"/>
<dbReference type="Proteomes" id="UP000595636">
    <property type="component" value="Chromosome"/>
</dbReference>
<dbReference type="KEGG" id="slf:JEQ17_22805"/>
<dbReference type="EMBL" id="CP066831">
    <property type="protein sequence ID" value="QQM41994.1"/>
    <property type="molecule type" value="Genomic_DNA"/>
</dbReference>
<gene>
    <name evidence="1" type="ORF">JEQ17_22805</name>
</gene>